<dbReference type="InterPro" id="IPR050297">
    <property type="entry name" value="LipidA_mod_glycosyltrf_83"/>
</dbReference>
<dbReference type="InterPro" id="IPR038731">
    <property type="entry name" value="RgtA/B/C-like"/>
</dbReference>
<dbReference type="GO" id="GO:0009103">
    <property type="term" value="P:lipopolysaccharide biosynthetic process"/>
    <property type="evidence" value="ECO:0007669"/>
    <property type="project" value="UniProtKB-ARBA"/>
</dbReference>
<feature type="transmembrane region" description="Helical" evidence="8">
    <location>
        <begin position="152"/>
        <end position="173"/>
    </location>
</feature>
<sequence>MRVDPTRRRRLGPGERAVRASAPRIGRVKRAALIGTVLWALYQCFGNLSAANISSDEPVYLAAGWDYLHGDVSANLEHPPVAKYLIGLAQVLLGEGLLAGRIAAGTAAFLTGAILWLWFRSELGSTLALIPAGLFLLFPRTAVGAGTRIDRLALLEPFMVLFAVAAMAAAWTWSRASPGRRSGWLIALAGALLALSVTSKLTTAVLVPVFLLPLLRSGSRGRTLRGALAFAVAFVVTGVLAYLPVHPVEAIPYLLDFQSEHNAIGHLIEVAGSAYVFPPWWANLWFMLAGIGPVALAVLLLGALLALLAPRRRALVLYLGGATLLLLVFHVVVSSVALPHYYAAWAWLLCALAGIGIAEALRGGILLPALVARGSGAVLLAASIVVAAATSAGIAEERPTGIARVADVLRERGLDGGLVLAQGMSSGVYVPYLGDRVTTDPSSTGIVAIAIAPSSRFPVDPRVTAYLESAHPETVRLDDLTLVLTGGPLP</sequence>
<dbReference type="PANTHER" id="PTHR33908:SF11">
    <property type="entry name" value="MEMBRANE PROTEIN"/>
    <property type="match status" value="1"/>
</dbReference>
<feature type="transmembrane region" description="Helical" evidence="8">
    <location>
        <begin position="315"/>
        <end position="338"/>
    </location>
</feature>
<evidence type="ECO:0000259" key="9">
    <source>
        <dbReference type="Pfam" id="PF13231"/>
    </source>
</evidence>
<evidence type="ECO:0000256" key="1">
    <source>
        <dbReference type="ARBA" id="ARBA00004651"/>
    </source>
</evidence>
<evidence type="ECO:0000256" key="5">
    <source>
        <dbReference type="ARBA" id="ARBA00022692"/>
    </source>
</evidence>
<feature type="domain" description="Glycosyltransferase RgtA/B/C/D-like" evidence="9">
    <location>
        <begin position="78"/>
        <end position="236"/>
    </location>
</feature>
<dbReference type="Pfam" id="PF13231">
    <property type="entry name" value="PMT_2"/>
    <property type="match status" value="1"/>
</dbReference>
<dbReference type="GO" id="GO:0016763">
    <property type="term" value="F:pentosyltransferase activity"/>
    <property type="evidence" value="ECO:0007669"/>
    <property type="project" value="TreeGrafter"/>
</dbReference>
<evidence type="ECO:0000256" key="4">
    <source>
        <dbReference type="ARBA" id="ARBA00022679"/>
    </source>
</evidence>
<organism evidence="10 11">
    <name type="scientific">Rathayibacter tritici</name>
    <dbReference type="NCBI Taxonomy" id="33888"/>
    <lineage>
        <taxon>Bacteria</taxon>
        <taxon>Bacillati</taxon>
        <taxon>Actinomycetota</taxon>
        <taxon>Actinomycetes</taxon>
        <taxon>Micrococcales</taxon>
        <taxon>Microbacteriaceae</taxon>
        <taxon>Rathayibacter</taxon>
    </lineage>
</organism>
<dbReference type="STRING" id="33888.A6122_2654"/>
<evidence type="ECO:0000256" key="8">
    <source>
        <dbReference type="SAM" id="Phobius"/>
    </source>
</evidence>
<evidence type="ECO:0000313" key="11">
    <source>
        <dbReference type="Proteomes" id="UP000077071"/>
    </source>
</evidence>
<dbReference type="KEGG" id="rtn:A6122_2654"/>
<dbReference type="PANTHER" id="PTHR33908">
    <property type="entry name" value="MANNOSYLTRANSFERASE YKCB-RELATED"/>
    <property type="match status" value="1"/>
</dbReference>
<feature type="transmembrane region" description="Helical" evidence="8">
    <location>
        <begin position="227"/>
        <end position="245"/>
    </location>
</feature>
<dbReference type="EMBL" id="CP015515">
    <property type="protein sequence ID" value="AND17767.1"/>
    <property type="molecule type" value="Genomic_DNA"/>
</dbReference>
<feature type="transmembrane region" description="Helical" evidence="8">
    <location>
        <begin position="377"/>
        <end position="395"/>
    </location>
</feature>
<keyword evidence="3" id="KW-0328">Glycosyltransferase</keyword>
<feature type="transmembrane region" description="Helical" evidence="8">
    <location>
        <begin position="344"/>
        <end position="365"/>
    </location>
</feature>
<keyword evidence="4" id="KW-0808">Transferase</keyword>
<evidence type="ECO:0000313" key="10">
    <source>
        <dbReference type="EMBL" id="AND17767.1"/>
    </source>
</evidence>
<keyword evidence="2" id="KW-1003">Cell membrane</keyword>
<dbReference type="RefSeq" id="WP_084416081.1">
    <property type="nucleotide sequence ID" value="NZ_CP015515.1"/>
</dbReference>
<dbReference type="PATRIC" id="fig|33888.3.peg.2974"/>
<name>A0A160KVK8_9MICO</name>
<accession>A0A160KVK8</accession>
<feature type="transmembrane region" description="Helical" evidence="8">
    <location>
        <begin position="98"/>
        <end position="119"/>
    </location>
</feature>
<keyword evidence="11" id="KW-1185">Reference proteome</keyword>
<protein>
    <recommendedName>
        <fullName evidence="9">Glycosyltransferase RgtA/B/C/D-like domain-containing protein</fullName>
    </recommendedName>
</protein>
<feature type="transmembrane region" description="Helical" evidence="8">
    <location>
        <begin position="125"/>
        <end position="145"/>
    </location>
</feature>
<feature type="transmembrane region" description="Helical" evidence="8">
    <location>
        <begin position="284"/>
        <end position="308"/>
    </location>
</feature>
<reference evidence="10 11" key="1">
    <citation type="submission" date="2016-05" db="EMBL/GenBank/DDBJ databases">
        <title>Complete genome sequence of Rathayibacter tritici NCPPB 1953.</title>
        <authorList>
            <person name="Park J."/>
            <person name="Lee H.-H."/>
            <person name="Lee S.-W."/>
            <person name="Seo Y.-S."/>
        </authorList>
    </citation>
    <scope>NUCLEOTIDE SEQUENCE [LARGE SCALE GENOMIC DNA]</scope>
    <source>
        <strain evidence="10 11">NCPPB 1953</strain>
    </source>
</reference>
<evidence type="ECO:0000256" key="6">
    <source>
        <dbReference type="ARBA" id="ARBA00022989"/>
    </source>
</evidence>
<evidence type="ECO:0000256" key="2">
    <source>
        <dbReference type="ARBA" id="ARBA00022475"/>
    </source>
</evidence>
<dbReference type="Proteomes" id="UP000077071">
    <property type="component" value="Chromosome"/>
</dbReference>
<dbReference type="GO" id="GO:0005886">
    <property type="term" value="C:plasma membrane"/>
    <property type="evidence" value="ECO:0007669"/>
    <property type="project" value="UniProtKB-SubCell"/>
</dbReference>
<keyword evidence="6 8" id="KW-1133">Transmembrane helix</keyword>
<gene>
    <name evidence="10" type="ORF">A6122_2654</name>
</gene>
<proteinExistence type="predicted"/>
<feature type="transmembrane region" description="Helical" evidence="8">
    <location>
        <begin position="185"/>
        <end position="215"/>
    </location>
</feature>
<dbReference type="AlphaFoldDB" id="A0A160KVK8"/>
<evidence type="ECO:0000256" key="3">
    <source>
        <dbReference type="ARBA" id="ARBA00022676"/>
    </source>
</evidence>
<evidence type="ECO:0000256" key="7">
    <source>
        <dbReference type="ARBA" id="ARBA00023136"/>
    </source>
</evidence>
<comment type="subcellular location">
    <subcellularLocation>
        <location evidence="1">Cell membrane</location>
        <topology evidence="1">Multi-pass membrane protein</topology>
    </subcellularLocation>
</comment>
<dbReference type="OrthoDB" id="5023989at2"/>
<keyword evidence="7 8" id="KW-0472">Membrane</keyword>
<keyword evidence="5 8" id="KW-0812">Transmembrane</keyword>